<proteinExistence type="predicted"/>
<dbReference type="EMBL" id="JAANBB010000001">
    <property type="protein sequence ID" value="KAF7558126.1"/>
    <property type="molecule type" value="Genomic_DNA"/>
</dbReference>
<organism evidence="1 2">
    <name type="scientific">Cylindrodendrum hubeiense</name>
    <dbReference type="NCBI Taxonomy" id="595255"/>
    <lineage>
        <taxon>Eukaryota</taxon>
        <taxon>Fungi</taxon>
        <taxon>Dikarya</taxon>
        <taxon>Ascomycota</taxon>
        <taxon>Pezizomycotina</taxon>
        <taxon>Sordariomycetes</taxon>
        <taxon>Hypocreomycetidae</taxon>
        <taxon>Hypocreales</taxon>
        <taxon>Nectriaceae</taxon>
        <taxon>Cylindrodendrum</taxon>
    </lineage>
</organism>
<gene>
    <name evidence="1" type="ORF">G7Z17_g187</name>
</gene>
<name>A0A9P5HHE1_9HYPO</name>
<reference evidence="1" key="1">
    <citation type="submission" date="2020-03" db="EMBL/GenBank/DDBJ databases">
        <title>Draft Genome Sequence of Cylindrodendrum hubeiense.</title>
        <authorList>
            <person name="Buettner E."/>
            <person name="Kellner H."/>
        </authorList>
    </citation>
    <scope>NUCLEOTIDE SEQUENCE</scope>
    <source>
        <strain evidence="1">IHI 201604</strain>
    </source>
</reference>
<dbReference type="Proteomes" id="UP000722485">
    <property type="component" value="Unassembled WGS sequence"/>
</dbReference>
<dbReference type="OrthoDB" id="5105774at2759"/>
<accession>A0A9P5HHE1</accession>
<protein>
    <submittedName>
        <fullName evidence="1">Uncharacterized protein</fullName>
    </submittedName>
</protein>
<keyword evidence="2" id="KW-1185">Reference proteome</keyword>
<evidence type="ECO:0000313" key="2">
    <source>
        <dbReference type="Proteomes" id="UP000722485"/>
    </source>
</evidence>
<comment type="caution">
    <text evidence="1">The sequence shown here is derived from an EMBL/GenBank/DDBJ whole genome shotgun (WGS) entry which is preliminary data.</text>
</comment>
<dbReference type="AlphaFoldDB" id="A0A9P5HHE1"/>
<sequence length="123" mass="14070">MRRNFASSELADHALLSPVLPHVSAQPDGQSWQLDLPSWLQYELMKILMFEAIEAAWNTPFNRYAWIIQRDLENKTISYHTEVITKLGHTFSAVAKLLLHASEDEQTFGPKMSAFLWRPAIGS</sequence>
<evidence type="ECO:0000313" key="1">
    <source>
        <dbReference type="EMBL" id="KAF7558126.1"/>
    </source>
</evidence>